<name>A0ABR3JFM8_9AGAR</name>
<feature type="compositionally biased region" description="Low complexity" evidence="1">
    <location>
        <begin position="161"/>
        <end position="177"/>
    </location>
</feature>
<reference evidence="3" key="1">
    <citation type="submission" date="2024-06" db="EMBL/GenBank/DDBJ databases">
        <title>Multi-omics analyses provide insights into the biosynthesis of the anticancer antibiotic pleurotin in Hohenbuehelia grisea.</title>
        <authorList>
            <person name="Weaver J.A."/>
            <person name="Alberti F."/>
        </authorList>
    </citation>
    <scope>NUCLEOTIDE SEQUENCE [LARGE SCALE GENOMIC DNA]</scope>
    <source>
        <strain evidence="3">T-177</strain>
    </source>
</reference>
<feature type="compositionally biased region" description="Polar residues" evidence="1">
    <location>
        <begin position="599"/>
        <end position="615"/>
    </location>
</feature>
<dbReference type="Proteomes" id="UP001556367">
    <property type="component" value="Unassembled WGS sequence"/>
</dbReference>
<feature type="compositionally biased region" description="Basic and acidic residues" evidence="1">
    <location>
        <begin position="453"/>
        <end position="482"/>
    </location>
</feature>
<feature type="compositionally biased region" description="Basic and acidic residues" evidence="1">
    <location>
        <begin position="399"/>
        <end position="409"/>
    </location>
</feature>
<feature type="compositionally biased region" description="Low complexity" evidence="1">
    <location>
        <begin position="984"/>
        <end position="993"/>
    </location>
</feature>
<feature type="region of interest" description="Disordered" evidence="1">
    <location>
        <begin position="1"/>
        <end position="41"/>
    </location>
</feature>
<evidence type="ECO:0000313" key="2">
    <source>
        <dbReference type="EMBL" id="KAL0954381.1"/>
    </source>
</evidence>
<evidence type="ECO:0000313" key="3">
    <source>
        <dbReference type="Proteomes" id="UP001556367"/>
    </source>
</evidence>
<evidence type="ECO:0000256" key="1">
    <source>
        <dbReference type="SAM" id="MobiDB-lite"/>
    </source>
</evidence>
<feature type="compositionally biased region" description="Basic and acidic residues" evidence="1">
    <location>
        <begin position="587"/>
        <end position="598"/>
    </location>
</feature>
<feature type="compositionally biased region" description="Polar residues" evidence="1">
    <location>
        <begin position="1"/>
        <end position="14"/>
    </location>
</feature>
<feature type="region of interest" description="Disordered" evidence="1">
    <location>
        <begin position="860"/>
        <end position="1073"/>
    </location>
</feature>
<sequence>MSPGPNTRSPSSASEKAVDDHLRDLGADSSERDDPDDHAKRFPLPLARFKDLFAPLIVQNASRSTAIPVQEDLRERVRQTLTEPVYAQFVDLAAKIGDQIILKNRNAESGIQAQRPSVDNSTSTSQTVTSHKPTGDVQSALFQATDAGTEHSNGITNLLKPASSSAMPPTSTSSIMPLHAIPSAPRAMVLLGNGGSDKGKGRALEKNNSRDNNREEPPVRPRFRPSSHSPYHRDDDRHTSSYQESHRHGQDDYTTRSRLAERSKSPRNGRIYPPQSEPTHVSIDHRENGAKPAPSMPTTTLSGYPRRLRSPRGRTPPGWSPGHKRRSRSPPSPRSRSDYKRPRYSLSPARGKPGSNERSGNSRDRYSPDRGRPPGFKLGRSRASSRSPSPLLSPSFSRRRVEGVARDTIGEGVAGLMRRRERSPYRGRERSPSSNHRDFPPRYPSTRHVSPPRRPERDHSPVPRRDREFPRDVSRYSSPDRRLGRRSSPEPPRGHHRSPNETVDFGRRNGLSPPRGRLGFSPRRDDRREYSPRRYHRSPPRYGRSPPRKEAAPSRSDRYDYGSSELPARAPAYRGRSRTPSNIPLQRDGESHIRRDVQRSSTNTVHGHPENSLSANAGRPRGDSIASSVASHPPPRAETECPLSQSDMAIDSVQPSNDAGPKPPVSTDEIPHSAQLAAECPQSPSSTLVDTSGHSQDAEPKSPAQAEKPQLQTEDTPSPSHTHADHGEAPMDVESDSPAPSETEDIPRPVQLELEGSRGSPYTLVDTVEPSMDVEPKSPAQTEEIPHPVPQVETDGSRKPSHMVDNVESSMDVETVSPVQTADIPHPLPQLDAEGLVGRLSPSVGPSELFGEVDTEACAQSDEVPHAASVRADISSEVAPQTEDSAKADNGSSTAEMLVVEQGSNVQVESQTDPADNGDYDSVMGDGERSSTVQESLLEPTITVDTTQPGNQDMAIAKRSKEITMRASSAQALQKEPPPKDDSSGSSMDLGSLPIRPTMEIPSPEDPGERLPTETTEQEPLDTSHAPGVQLATSPEQEEEEENVADDDSGVAMADGDDESHETLPSVLPVPGLWSVKVGPSTSTVVVIDFEIDAETASKYGIDGGDTDSTSESEPRASTAPSHGNGLRLDLLCLPTTTVAEAFQALSNPTPEEVASSVSKIPSRWPGLGTLIVELNPEKSWAQRWLGRHLALHPGGLDVTSFVRAGQNTMRLIQLGDHSSNIYVLHASDIGESKDQSALDDYLEKSF</sequence>
<feature type="compositionally biased region" description="Low complexity" evidence="1">
    <location>
        <begin position="381"/>
        <end position="396"/>
    </location>
</feature>
<feature type="compositionally biased region" description="Basic and acidic residues" evidence="1">
    <location>
        <begin position="422"/>
        <end position="440"/>
    </location>
</feature>
<accession>A0ABR3JFM8</accession>
<feature type="compositionally biased region" description="Basic and acidic residues" evidence="1">
    <location>
        <begin position="16"/>
        <end position="40"/>
    </location>
</feature>
<gene>
    <name evidence="2" type="ORF">HGRIS_003366</name>
</gene>
<feature type="compositionally biased region" description="Basic and acidic residues" evidence="1">
    <location>
        <begin position="197"/>
        <end position="219"/>
    </location>
</feature>
<feature type="compositionally biased region" description="Polar residues" evidence="1">
    <location>
        <begin position="902"/>
        <end position="914"/>
    </location>
</feature>
<protein>
    <submittedName>
        <fullName evidence="2">Uncharacterized protein</fullName>
    </submittedName>
</protein>
<feature type="compositionally biased region" description="Basic and acidic residues" evidence="1">
    <location>
        <begin position="360"/>
        <end position="372"/>
    </location>
</feature>
<feature type="compositionally biased region" description="Basic and acidic residues" evidence="1">
    <location>
        <begin position="547"/>
        <end position="560"/>
    </location>
</feature>
<keyword evidence="3" id="KW-1185">Reference proteome</keyword>
<feature type="compositionally biased region" description="Basic and acidic residues" evidence="1">
    <location>
        <begin position="231"/>
        <end position="264"/>
    </location>
</feature>
<feature type="region of interest" description="Disordered" evidence="1">
    <location>
        <begin position="189"/>
        <end position="803"/>
    </location>
</feature>
<feature type="compositionally biased region" description="Polar residues" evidence="1">
    <location>
        <begin position="642"/>
        <end position="657"/>
    </location>
</feature>
<feature type="compositionally biased region" description="Acidic residues" evidence="1">
    <location>
        <begin position="1036"/>
        <end position="1060"/>
    </location>
</feature>
<feature type="region of interest" description="Disordered" evidence="1">
    <location>
        <begin position="152"/>
        <end position="177"/>
    </location>
</feature>
<proteinExistence type="predicted"/>
<feature type="compositionally biased region" description="Polar residues" evidence="1">
    <location>
        <begin position="710"/>
        <end position="721"/>
    </location>
</feature>
<organism evidence="2 3">
    <name type="scientific">Hohenbuehelia grisea</name>
    <dbReference type="NCBI Taxonomy" id="104357"/>
    <lineage>
        <taxon>Eukaryota</taxon>
        <taxon>Fungi</taxon>
        <taxon>Dikarya</taxon>
        <taxon>Basidiomycota</taxon>
        <taxon>Agaricomycotina</taxon>
        <taxon>Agaricomycetes</taxon>
        <taxon>Agaricomycetidae</taxon>
        <taxon>Agaricales</taxon>
        <taxon>Pleurotineae</taxon>
        <taxon>Pleurotaceae</taxon>
        <taxon>Hohenbuehelia</taxon>
    </lineage>
</organism>
<feature type="region of interest" description="Disordered" evidence="1">
    <location>
        <begin position="109"/>
        <end position="136"/>
    </location>
</feature>
<dbReference type="EMBL" id="JASNQZ010000007">
    <property type="protein sequence ID" value="KAL0954381.1"/>
    <property type="molecule type" value="Genomic_DNA"/>
</dbReference>
<feature type="compositionally biased region" description="Basic and acidic residues" evidence="1">
    <location>
        <begin position="522"/>
        <end position="532"/>
    </location>
</feature>
<comment type="caution">
    <text evidence="2">The sequence shown here is derived from an EMBL/GenBank/DDBJ whole genome shotgun (WGS) entry which is preliminary data.</text>
</comment>
<feature type="compositionally biased region" description="Polar residues" evidence="1">
    <location>
        <begin position="682"/>
        <end position="695"/>
    </location>
</feature>
<feature type="region of interest" description="Disordered" evidence="1">
    <location>
        <begin position="1099"/>
        <end position="1125"/>
    </location>
</feature>